<dbReference type="Pfam" id="PF03118">
    <property type="entry name" value="RNA_pol_A_CTD"/>
    <property type="match status" value="1"/>
</dbReference>
<dbReference type="EMBL" id="LT963396">
    <property type="protein sequence ID" value="SOS30022.1"/>
    <property type="molecule type" value="Genomic_DNA"/>
</dbReference>
<dbReference type="AlphaFoldDB" id="A0A2K4W2G7"/>
<dbReference type="GO" id="GO:0003899">
    <property type="term" value="F:DNA-directed RNA polymerase activity"/>
    <property type="evidence" value="ECO:0007669"/>
    <property type="project" value="InterPro"/>
</dbReference>
<name>A0A2K4W2G7_9PSED</name>
<protein>
    <recommendedName>
        <fullName evidence="1">RNA polymerase alpha subunit C-terminal domain-containing protein</fullName>
    </recommendedName>
</protein>
<dbReference type="InterPro" id="IPR011260">
    <property type="entry name" value="RNAP_asu_C"/>
</dbReference>
<evidence type="ECO:0000259" key="1">
    <source>
        <dbReference type="Pfam" id="PF03118"/>
    </source>
</evidence>
<organism evidence="2 3">
    <name type="scientific">Pseudomonas cerasi</name>
    <dbReference type="NCBI Taxonomy" id="1583341"/>
    <lineage>
        <taxon>Bacteria</taxon>
        <taxon>Pseudomonadati</taxon>
        <taxon>Pseudomonadota</taxon>
        <taxon>Gammaproteobacteria</taxon>
        <taxon>Pseudomonadales</taxon>
        <taxon>Pseudomonadaceae</taxon>
        <taxon>Pseudomonas</taxon>
    </lineage>
</organism>
<feature type="domain" description="RNA polymerase alpha subunit C-terminal" evidence="1">
    <location>
        <begin position="115"/>
        <end position="168"/>
    </location>
</feature>
<reference evidence="3" key="1">
    <citation type="submission" date="2017-11" db="EMBL/GenBank/DDBJ databases">
        <authorList>
            <person name="Blom J."/>
        </authorList>
    </citation>
    <scope>NUCLEOTIDE SEQUENCE [LARGE SCALE GENOMIC DNA]</scope>
    <source>
        <plasmid evidence="3">PP1</plasmid>
    </source>
</reference>
<dbReference type="SUPFAM" id="SSF47789">
    <property type="entry name" value="C-terminal domain of RNA polymerase alpha subunit"/>
    <property type="match status" value="1"/>
</dbReference>
<evidence type="ECO:0000313" key="3">
    <source>
        <dbReference type="Proteomes" id="UP000239025"/>
    </source>
</evidence>
<dbReference type="GO" id="GO:0003677">
    <property type="term" value="F:DNA binding"/>
    <property type="evidence" value="ECO:0007669"/>
    <property type="project" value="InterPro"/>
</dbReference>
<sequence>MIDLVPKHLDEKKNDQRWCLTILNHFELLRAISEGATYSDIAAARSITKPRVAQMLGYGFRAVQKYDPSKRFGSDWASSTDWQSFLRENNEDISQAINRSVNAIVTPLQSPLTVQSSVDALNISSRARNYLRGQSLTNIGVLISLSKSELAQIMKIPRGSLSEVIAEVEARGLTFRPDEQDA</sequence>
<dbReference type="GO" id="GO:0006351">
    <property type="term" value="P:DNA-templated transcription"/>
    <property type="evidence" value="ECO:0007669"/>
    <property type="project" value="InterPro"/>
</dbReference>
<dbReference type="Proteomes" id="UP000239025">
    <property type="component" value="Plasmid PP1"/>
</dbReference>
<gene>
    <name evidence="2" type="ORF">PL963_P100039</name>
</gene>
<dbReference type="Gene3D" id="1.10.150.20">
    <property type="entry name" value="5' to 3' exonuclease, C-terminal subdomain"/>
    <property type="match status" value="1"/>
</dbReference>
<keyword evidence="2" id="KW-0614">Plasmid</keyword>
<dbReference type="RefSeq" id="WP_104685708.1">
    <property type="nucleotide sequence ID" value="NZ_LT963396.1"/>
</dbReference>
<accession>A0A2K4W2G7</accession>
<geneLocation type="plasmid" evidence="2 3">
    <name>PP1</name>
</geneLocation>
<proteinExistence type="predicted"/>
<keyword evidence="3" id="KW-1185">Reference proteome</keyword>
<evidence type="ECO:0000313" key="2">
    <source>
        <dbReference type="EMBL" id="SOS30022.1"/>
    </source>
</evidence>